<accession>A0A317SDF5</accession>
<evidence type="ECO:0000313" key="2">
    <source>
        <dbReference type="EMBL" id="PWW72178.1"/>
    </source>
</evidence>
<gene>
    <name evidence="2" type="ORF">C7212DRAFT_338941</name>
</gene>
<keyword evidence="1" id="KW-0732">Signal</keyword>
<reference evidence="2 3" key="1">
    <citation type="submission" date="2018-03" db="EMBL/GenBank/DDBJ databases">
        <title>Genomes of Pezizomycetes fungi and the evolution of truffles.</title>
        <authorList>
            <person name="Murat C."/>
            <person name="Payen T."/>
            <person name="Noel B."/>
            <person name="Kuo A."/>
            <person name="Martin F.M."/>
        </authorList>
    </citation>
    <scope>NUCLEOTIDE SEQUENCE [LARGE SCALE GENOMIC DNA]</scope>
    <source>
        <strain evidence="2">091103-1</strain>
    </source>
</reference>
<feature type="chain" id="PRO_5016244902" evidence="1">
    <location>
        <begin position="26"/>
        <end position="62"/>
    </location>
</feature>
<organism evidence="2 3">
    <name type="scientific">Tuber magnatum</name>
    <name type="common">white Piedmont truffle</name>
    <dbReference type="NCBI Taxonomy" id="42249"/>
    <lineage>
        <taxon>Eukaryota</taxon>
        <taxon>Fungi</taxon>
        <taxon>Dikarya</taxon>
        <taxon>Ascomycota</taxon>
        <taxon>Pezizomycotina</taxon>
        <taxon>Pezizomycetes</taxon>
        <taxon>Pezizales</taxon>
        <taxon>Tuberaceae</taxon>
        <taxon>Tuber</taxon>
    </lineage>
</organism>
<proteinExistence type="predicted"/>
<feature type="non-terminal residue" evidence="2">
    <location>
        <position position="62"/>
    </location>
</feature>
<feature type="signal peptide" evidence="1">
    <location>
        <begin position="1"/>
        <end position="25"/>
    </location>
</feature>
<name>A0A317SDF5_9PEZI</name>
<dbReference type="AlphaFoldDB" id="A0A317SDF5"/>
<protein>
    <submittedName>
        <fullName evidence="2">Uncharacterized protein</fullName>
    </submittedName>
</protein>
<comment type="caution">
    <text evidence="2">The sequence shown here is derived from an EMBL/GenBank/DDBJ whole genome shotgun (WGS) entry which is preliminary data.</text>
</comment>
<keyword evidence="3" id="KW-1185">Reference proteome</keyword>
<evidence type="ECO:0000256" key="1">
    <source>
        <dbReference type="SAM" id="SignalP"/>
    </source>
</evidence>
<evidence type="ECO:0000313" key="3">
    <source>
        <dbReference type="Proteomes" id="UP000246991"/>
    </source>
</evidence>
<dbReference type="EMBL" id="PYWC01000115">
    <property type="protein sequence ID" value="PWW72178.1"/>
    <property type="molecule type" value="Genomic_DNA"/>
</dbReference>
<sequence>MAAQTGRLVNVLLLLLSLALPFSLSLSTLTFTHTPFAVSFVRGINRWNNRRNGDRTGPDRTL</sequence>
<dbReference type="Proteomes" id="UP000246991">
    <property type="component" value="Unassembled WGS sequence"/>
</dbReference>